<dbReference type="InterPro" id="IPR011178">
    <property type="entry name" value="Amyloid_glyco_Cu-bd"/>
</dbReference>
<keyword evidence="4 10" id="KW-1133">Transmembrane helix</keyword>
<evidence type="ECO:0000256" key="7">
    <source>
        <dbReference type="ARBA" id="ARBA00023180"/>
    </source>
</evidence>
<feature type="transmembrane region" description="Helical" evidence="10">
    <location>
        <begin position="703"/>
        <end position="727"/>
    </location>
</feature>
<evidence type="ECO:0000256" key="6">
    <source>
        <dbReference type="ARBA" id="ARBA00023157"/>
    </source>
</evidence>
<comment type="similarity">
    <text evidence="8">Belongs to the APP family.</text>
</comment>
<dbReference type="SMART" id="SM00006">
    <property type="entry name" value="A4_EXTRA"/>
    <property type="match status" value="1"/>
</dbReference>
<dbReference type="InterPro" id="IPR015849">
    <property type="entry name" value="Amyloid_glyco_heparin-bd"/>
</dbReference>
<evidence type="ECO:0000256" key="8">
    <source>
        <dbReference type="PROSITE-ProRule" id="PRU01217"/>
    </source>
</evidence>
<comment type="caution">
    <text evidence="8">Lacks conserved residue(s) required for the propagation of feature annotation.</text>
</comment>
<evidence type="ECO:0000256" key="2">
    <source>
        <dbReference type="ARBA" id="ARBA00022692"/>
    </source>
</evidence>
<dbReference type="GO" id="GO:0007417">
    <property type="term" value="P:central nervous system development"/>
    <property type="evidence" value="ECO:0007669"/>
    <property type="project" value="TreeGrafter"/>
</dbReference>
<dbReference type="GO" id="GO:0046914">
    <property type="term" value="F:transition metal ion binding"/>
    <property type="evidence" value="ECO:0007669"/>
    <property type="project" value="InterPro"/>
</dbReference>
<dbReference type="Pfam" id="PF10515">
    <property type="entry name" value="APP_amyloid"/>
    <property type="match status" value="1"/>
</dbReference>
<keyword evidence="5 10" id="KW-0472">Membrane</keyword>
<sequence length="772" mass="87310">MAPAGVWMRLLAVAMAVVVVMAAPPPSSAHPQVAMFCGKLNMHLDLRTGVWEPDPSGTTSCLSSSHDILKYCQQVYPDLRVTGVEEATQAVSVDNWCRRGKARCHANSHIVLPYHCLVEVEQEVDMEEATVTDGDAHSQLGDCVQMGQMKLDECHPARFWKRLARQMCLEYTLWDYTPRRPCGADGFRGIRYTCCPSPAGGSEETRSREVSSYDDYDDDDVDDVQEEVVAAEEEDEEVPEVEEEVVPEEEEEEEDEDVVEDEEEVDAPEEEFSQDEVEDEVEEEEQEEQQEEEEEGYDLRNDEDEAADKPQRSPYEDDLELWFDMNDAQSSEEADTDAAAPVGEDHADEDYPAVVEGDGDDDDEGEEEEEESDYETREGSDPGTDDYNVEYDWPSAPGHSDYEDREAEEEEAEEEAGETGADDDNDEQQQQQDVLKLYFDSPAGDELEHDRFLKAKDQLEVHHHLRLIQIMKAWEEAKINAENRPNSDRQAAALIKRFQRLVNQLDTALASAKQRLSDTHQSRVEAALNMQRRSALEEYLSQLQAQPPKRERLLHALKRYMWTEQRDQVHSVRHFQHTQRSSDPPPPPTALLMVQAHLTVIKKRLNESLSLLSQVPRLGPGIQAQISGLAAYVQSYGQGLLNVGQSYGSDGLMPPSDTPPALWPERAREGPPVDDDENGNATDEDLASDLFQMDARKAEQFNVWAVIALLVGIAVVTTVVIGSLVLLRRKAYRPVSTTEVDEELSHEERHLTKMQQNGYENPTYKLYEALQH</sequence>
<reference evidence="15" key="1">
    <citation type="submission" date="2025-08" db="UniProtKB">
        <authorList>
            <consortium name="RefSeq"/>
        </authorList>
    </citation>
    <scope>IDENTIFICATION</scope>
    <source>
        <tissue evidence="15">Sperm</tissue>
    </source>
</reference>
<dbReference type="SUPFAM" id="SSF89811">
    <property type="entry name" value="Amyloid beta a4 protein copper binding domain (domain 2)"/>
    <property type="match status" value="1"/>
</dbReference>
<name>A0AAJ7UAS7_PETMA</name>
<proteinExistence type="inferred from homology"/>
<feature type="region of interest" description="CuBD subdomain" evidence="8">
    <location>
        <begin position="129"/>
        <end position="197"/>
    </location>
</feature>
<dbReference type="PROSITE" id="PS51870">
    <property type="entry name" value="APP_E2"/>
    <property type="match status" value="1"/>
</dbReference>
<dbReference type="PROSITE" id="PS51869">
    <property type="entry name" value="APP_E1"/>
    <property type="match status" value="1"/>
</dbReference>
<dbReference type="AlphaFoldDB" id="A0AAJ7UAS7"/>
<evidence type="ECO:0000259" key="13">
    <source>
        <dbReference type="PROSITE" id="PS51870"/>
    </source>
</evidence>
<keyword evidence="14" id="KW-1185">Reference proteome</keyword>
<feature type="domain" description="E2" evidence="13">
    <location>
        <begin position="434"/>
        <end position="629"/>
    </location>
</feature>
<feature type="chain" id="PRO_5042503150" evidence="11">
    <location>
        <begin position="23"/>
        <end position="772"/>
    </location>
</feature>
<dbReference type="Pfam" id="PF02177">
    <property type="entry name" value="APP_N"/>
    <property type="match status" value="1"/>
</dbReference>
<keyword evidence="2 10" id="KW-0812">Transmembrane</keyword>
<evidence type="ECO:0000256" key="9">
    <source>
        <dbReference type="SAM" id="MobiDB-lite"/>
    </source>
</evidence>
<dbReference type="KEGG" id="pmrn:116955819"/>
<keyword evidence="3 11" id="KW-0732">Signal</keyword>
<keyword evidence="7" id="KW-0325">Glycoprotein</keyword>
<feature type="compositionally biased region" description="Acidic residues" evidence="9">
    <location>
        <begin position="403"/>
        <end position="427"/>
    </location>
</feature>
<evidence type="ECO:0000313" key="14">
    <source>
        <dbReference type="Proteomes" id="UP001318040"/>
    </source>
</evidence>
<dbReference type="RefSeq" id="XP_032833021.1">
    <property type="nucleotide sequence ID" value="XM_032977130.1"/>
</dbReference>
<gene>
    <name evidence="15" type="primary">LOC116955819</name>
</gene>
<dbReference type="InterPro" id="IPR011993">
    <property type="entry name" value="PH-like_dom_sf"/>
</dbReference>
<dbReference type="SUPFAM" id="SSF109843">
    <property type="entry name" value="CAPPD, an extracellular domain of amyloid beta A4 protein"/>
    <property type="match status" value="1"/>
</dbReference>
<dbReference type="GO" id="GO:0016020">
    <property type="term" value="C:membrane"/>
    <property type="evidence" value="ECO:0007669"/>
    <property type="project" value="UniProtKB-SubCell"/>
</dbReference>
<feature type="disulfide bond" evidence="8">
    <location>
        <begin position="72"/>
        <end position="116"/>
    </location>
</feature>
<dbReference type="Pfam" id="PF12924">
    <property type="entry name" value="APP_Cu_bd"/>
    <property type="match status" value="1"/>
</dbReference>
<feature type="signal peptide" evidence="11">
    <location>
        <begin position="1"/>
        <end position="22"/>
    </location>
</feature>
<dbReference type="Proteomes" id="UP001318040">
    <property type="component" value="Chromosome 62"/>
</dbReference>
<feature type="compositionally biased region" description="Acidic residues" evidence="9">
    <location>
        <begin position="212"/>
        <end position="306"/>
    </location>
</feature>
<dbReference type="SUPFAM" id="SSF56491">
    <property type="entry name" value="A heparin-binding domain"/>
    <property type="match status" value="1"/>
</dbReference>
<keyword evidence="6 8" id="KW-1015">Disulfide bond</keyword>
<dbReference type="Pfam" id="PF12925">
    <property type="entry name" value="APP_E2"/>
    <property type="match status" value="1"/>
</dbReference>
<accession>A0AAJ7UAS7</accession>
<evidence type="ECO:0000256" key="4">
    <source>
        <dbReference type="ARBA" id="ARBA00022989"/>
    </source>
</evidence>
<dbReference type="PROSITE" id="PS00320">
    <property type="entry name" value="APP_INTRA"/>
    <property type="match status" value="1"/>
</dbReference>
<dbReference type="PANTHER" id="PTHR23103:SF15">
    <property type="entry name" value="AMYLOID-BETA-LIKE PROTEIN"/>
    <property type="match status" value="1"/>
</dbReference>
<dbReference type="GO" id="GO:0008201">
    <property type="term" value="F:heparin binding"/>
    <property type="evidence" value="ECO:0007669"/>
    <property type="project" value="UniProtKB-UniRule"/>
</dbReference>
<evidence type="ECO:0000256" key="1">
    <source>
        <dbReference type="ARBA" id="ARBA00004479"/>
    </source>
</evidence>
<evidence type="ECO:0000256" key="5">
    <source>
        <dbReference type="ARBA" id="ARBA00023136"/>
    </source>
</evidence>
<comment type="subcellular location">
    <subcellularLocation>
        <location evidence="1">Membrane</location>
        <topology evidence="1">Single-pass type I membrane protein</topology>
    </subcellularLocation>
</comment>
<evidence type="ECO:0000259" key="12">
    <source>
        <dbReference type="PROSITE" id="PS51869"/>
    </source>
</evidence>
<feature type="compositionally biased region" description="Acidic residues" evidence="9">
    <location>
        <begin position="672"/>
        <end position="683"/>
    </location>
</feature>
<feature type="region of interest" description="GFLD subdomain" evidence="8">
    <location>
        <begin position="27"/>
        <end position="121"/>
    </location>
</feature>
<dbReference type="PANTHER" id="PTHR23103">
    <property type="entry name" value="ALZHEIMER'S DISEASE BETA-AMYLOID RELATED"/>
    <property type="match status" value="1"/>
</dbReference>
<feature type="region of interest" description="Disordered" evidence="9">
    <location>
        <begin position="648"/>
        <end position="683"/>
    </location>
</feature>
<dbReference type="InterPro" id="IPR036669">
    <property type="entry name" value="Amyloid_Cu-bd_sf"/>
</dbReference>
<feature type="domain" description="E1" evidence="12">
    <location>
        <begin position="27"/>
        <end position="197"/>
    </location>
</feature>
<evidence type="ECO:0000256" key="3">
    <source>
        <dbReference type="ARBA" id="ARBA00022729"/>
    </source>
</evidence>
<evidence type="ECO:0000256" key="11">
    <source>
        <dbReference type="SAM" id="SignalP"/>
    </source>
</evidence>
<dbReference type="InterPro" id="IPR019543">
    <property type="entry name" value="APP_amyloid_C"/>
</dbReference>
<dbReference type="InterPro" id="IPR024329">
    <property type="entry name" value="Amyloid_glyco_E2_domain"/>
</dbReference>
<dbReference type="InterPro" id="IPR036454">
    <property type="entry name" value="Amyloid_glyco_heparin-bd_sf"/>
</dbReference>
<dbReference type="Gene3D" id="3.30.1490.140">
    <property type="entry name" value="Amyloidogenic glycoprotein, copper-binding domain"/>
    <property type="match status" value="1"/>
</dbReference>
<dbReference type="GO" id="GO:0007409">
    <property type="term" value="P:axonogenesis"/>
    <property type="evidence" value="ECO:0007669"/>
    <property type="project" value="TreeGrafter"/>
</dbReference>
<dbReference type="PRINTS" id="PR00203">
    <property type="entry name" value="AMYLOIDA4"/>
</dbReference>
<dbReference type="InterPro" id="IPR008155">
    <property type="entry name" value="Amyloid_glyco"/>
</dbReference>
<feature type="disulfide bond" evidence="8">
    <location>
        <begin position="97"/>
        <end position="104"/>
    </location>
</feature>
<evidence type="ECO:0000256" key="10">
    <source>
        <dbReference type="SAM" id="Phobius"/>
    </source>
</evidence>
<dbReference type="Gene3D" id="2.30.29.30">
    <property type="entry name" value="Pleckstrin-homology domain (PH domain)/Phosphotyrosine-binding domain (PTB)"/>
    <property type="match status" value="1"/>
</dbReference>
<organism evidence="14 15">
    <name type="scientific">Petromyzon marinus</name>
    <name type="common">Sea lamprey</name>
    <dbReference type="NCBI Taxonomy" id="7757"/>
    <lineage>
        <taxon>Eukaryota</taxon>
        <taxon>Metazoa</taxon>
        <taxon>Chordata</taxon>
        <taxon>Craniata</taxon>
        <taxon>Vertebrata</taxon>
        <taxon>Cyclostomata</taxon>
        <taxon>Hyperoartia</taxon>
        <taxon>Petromyzontiformes</taxon>
        <taxon>Petromyzontidae</taxon>
        <taxon>Petromyzon</taxon>
    </lineage>
</organism>
<dbReference type="Gene3D" id="1.20.120.770">
    <property type="entry name" value="Amyloid precursor protein, E2 domain"/>
    <property type="match status" value="1"/>
</dbReference>
<feature type="compositionally biased region" description="Acidic residues" evidence="9">
    <location>
        <begin position="346"/>
        <end position="373"/>
    </location>
</feature>
<dbReference type="InterPro" id="IPR008154">
    <property type="entry name" value="Amyloid_glyco_extra"/>
</dbReference>
<dbReference type="InterPro" id="IPR036176">
    <property type="entry name" value="E2_sf"/>
</dbReference>
<dbReference type="Gene3D" id="3.90.570.10">
    <property type="entry name" value="Amyloidogenic glycoprotein, heparin-binding domain"/>
    <property type="match status" value="1"/>
</dbReference>
<evidence type="ECO:0000313" key="15">
    <source>
        <dbReference type="RefSeq" id="XP_032833021.1"/>
    </source>
</evidence>
<dbReference type="InterPro" id="IPR019745">
    <property type="entry name" value="Amyloid_glyco_intracell_CS"/>
</dbReference>
<feature type="region of interest" description="Disordered" evidence="9">
    <location>
        <begin position="198"/>
        <end position="430"/>
    </location>
</feature>
<protein>
    <submittedName>
        <fullName evidence="15">Amyloid-beta A4 protein-like</fullName>
    </submittedName>
</protein>